<sequence length="720" mass="82269">MTELLEGPTASWLQRYTSNRVTEGEVDQIISALKNEGLVLDHRGTLRWKDFPDRPSALQQAAFEVNQQSTWTEDRPATPDSDAQEPSGQSKAERAVFRPLGTIINAIVKVPLPDLSPSCRYEEGPYAANSELSESQHRVDGFLRLIKYPSPAAPKHSTTAMTDPDIAVNFVFKCGNKYRDLEDNRGKALDSALDNLRADCRRKHTYSITIEDNLASLWYWSRSHSAKSHEFDLLDVRAVVWAFSALIFSTVEDLGYDTNIRRIHEWDEAIETEQIRYVYRLDDRFFKTLVCRDKYKDAYIAGRATRVWEVVEVTSFDDTAALPNAQRMVLRDVWLEHDSNTEREIQEEIFRRCDELGRNFLPEDDARLHGVDDATRTLLHQRLKDGSYKQLFLTIEADYRGATSKPRAEGFTPAPHIYDQPVSFSQVVKRHASDARGEPASRTPPTPNPAIPSGIPRAYNPRQRNFVVYQEVCSALHELDDLYDVLQALLDALLALQILFLICWVHRDVSSGNILSHNGHGKLSDLEYSKEFSLSSGSRSLDPKTATVMFMAVELRTRSTIYKEIISLEDMKEYNDRPITPPPRQLAFRHNFQHDLESVFWILTWLVFTHIPGQDCAHVTDELFQSQNPHFDFARREFLTDRGVCARQLESLRRDLPPVLAWGVLAMRGVLYVNYCHRKSSYHDMATYSLVYGQLRKILEAIVAGVPRGAVRIVPGPSPR</sequence>
<dbReference type="PANTHER" id="PTHR38248:SF2">
    <property type="entry name" value="FUNK1 11"/>
    <property type="match status" value="1"/>
</dbReference>
<dbReference type="InterPro" id="IPR040976">
    <property type="entry name" value="Pkinase_fungal"/>
</dbReference>
<dbReference type="OrthoDB" id="2748442at2759"/>
<dbReference type="Proteomes" id="UP000193067">
    <property type="component" value="Unassembled WGS sequence"/>
</dbReference>
<feature type="domain" description="Fungal-type protein kinase" evidence="2">
    <location>
        <begin position="156"/>
        <end position="607"/>
    </location>
</feature>
<protein>
    <recommendedName>
        <fullName evidence="2">Fungal-type protein kinase domain-containing protein</fullName>
    </recommendedName>
</protein>
<organism evidence="3 4">
    <name type="scientific">Trametes coccinea (strain BRFM310)</name>
    <name type="common">Pycnoporus coccineus</name>
    <dbReference type="NCBI Taxonomy" id="1353009"/>
    <lineage>
        <taxon>Eukaryota</taxon>
        <taxon>Fungi</taxon>
        <taxon>Dikarya</taxon>
        <taxon>Basidiomycota</taxon>
        <taxon>Agaricomycotina</taxon>
        <taxon>Agaricomycetes</taxon>
        <taxon>Polyporales</taxon>
        <taxon>Polyporaceae</taxon>
        <taxon>Trametes</taxon>
    </lineage>
</organism>
<dbReference type="PANTHER" id="PTHR38248">
    <property type="entry name" value="FUNK1 6"/>
    <property type="match status" value="1"/>
</dbReference>
<name>A0A1Y2IBM4_TRAC3</name>
<keyword evidence="4" id="KW-1185">Reference proteome</keyword>
<reference evidence="3 4" key="1">
    <citation type="journal article" date="2015" name="Biotechnol. Biofuels">
        <title>Enhanced degradation of softwood versus hardwood by the white-rot fungus Pycnoporus coccineus.</title>
        <authorList>
            <person name="Couturier M."/>
            <person name="Navarro D."/>
            <person name="Chevret D."/>
            <person name="Henrissat B."/>
            <person name="Piumi F."/>
            <person name="Ruiz-Duenas F.J."/>
            <person name="Martinez A.T."/>
            <person name="Grigoriev I.V."/>
            <person name="Riley R."/>
            <person name="Lipzen A."/>
            <person name="Berrin J.G."/>
            <person name="Master E.R."/>
            <person name="Rosso M.N."/>
        </authorList>
    </citation>
    <scope>NUCLEOTIDE SEQUENCE [LARGE SCALE GENOMIC DNA]</scope>
    <source>
        <strain evidence="3 4">BRFM310</strain>
    </source>
</reference>
<feature type="region of interest" description="Disordered" evidence="1">
    <location>
        <begin position="66"/>
        <end position="95"/>
    </location>
</feature>
<dbReference type="SUPFAM" id="SSF56112">
    <property type="entry name" value="Protein kinase-like (PK-like)"/>
    <property type="match status" value="1"/>
</dbReference>
<dbReference type="Pfam" id="PF17667">
    <property type="entry name" value="Pkinase_fungal"/>
    <property type="match status" value="1"/>
</dbReference>
<dbReference type="EMBL" id="KZ084145">
    <property type="protein sequence ID" value="OSC97822.1"/>
    <property type="molecule type" value="Genomic_DNA"/>
</dbReference>
<dbReference type="AlphaFoldDB" id="A0A1Y2IBM4"/>
<dbReference type="InterPro" id="IPR011009">
    <property type="entry name" value="Kinase-like_dom_sf"/>
</dbReference>
<evidence type="ECO:0000313" key="3">
    <source>
        <dbReference type="EMBL" id="OSC97822.1"/>
    </source>
</evidence>
<evidence type="ECO:0000313" key="4">
    <source>
        <dbReference type="Proteomes" id="UP000193067"/>
    </source>
</evidence>
<proteinExistence type="predicted"/>
<accession>A0A1Y2IBM4</accession>
<gene>
    <name evidence="3" type="ORF">PYCCODRAFT_1461655</name>
</gene>
<feature type="region of interest" description="Disordered" evidence="1">
    <location>
        <begin position="429"/>
        <end position="456"/>
    </location>
</feature>
<dbReference type="Gene3D" id="1.10.510.10">
    <property type="entry name" value="Transferase(Phosphotransferase) domain 1"/>
    <property type="match status" value="1"/>
</dbReference>
<evidence type="ECO:0000259" key="2">
    <source>
        <dbReference type="Pfam" id="PF17667"/>
    </source>
</evidence>
<evidence type="ECO:0000256" key="1">
    <source>
        <dbReference type="SAM" id="MobiDB-lite"/>
    </source>
</evidence>